<organism evidence="1 2">
    <name type="scientific">Paraburkholderia rhynchosiae</name>
    <dbReference type="NCBI Taxonomy" id="487049"/>
    <lineage>
        <taxon>Bacteria</taxon>
        <taxon>Pseudomonadati</taxon>
        <taxon>Pseudomonadota</taxon>
        <taxon>Betaproteobacteria</taxon>
        <taxon>Burkholderiales</taxon>
        <taxon>Burkholderiaceae</taxon>
        <taxon>Paraburkholderia</taxon>
    </lineage>
</organism>
<sequence length="291" mass="32720">MATHPLSCASCNTSWVPVLDRPAGSCAPVIGRAARILRRWQVHVADAMTPIAATPYRPRDQATGRFLSQPAAGIEIRMAPLVQHIRLLNRLYDVPPPSPIELLARHSIKAGVTGESRVTPLPREDWQAGGMHYARGDWPHFGDDYLAYEHVLRRVGHELFGDTSRIAPVRLSRVNRYDEIVVRTRDMGTDHATALGWSVSWYGFSRTWAPDDAPSMPAVGLTGWLANAPHRPVDVPPACWREQMSVWLSEDLARSAWVWSRIVLFMRARGKYLLHGQLARPSKLADLRRHL</sequence>
<dbReference type="Proteomes" id="UP001629235">
    <property type="component" value="Unassembled WGS sequence"/>
</dbReference>
<evidence type="ECO:0000313" key="2">
    <source>
        <dbReference type="Proteomes" id="UP001629235"/>
    </source>
</evidence>
<protein>
    <submittedName>
        <fullName evidence="1">Uncharacterized protein</fullName>
    </submittedName>
</protein>
<comment type="caution">
    <text evidence="1">The sequence shown here is derived from an EMBL/GenBank/DDBJ whole genome shotgun (WGS) entry which is preliminary data.</text>
</comment>
<keyword evidence="2" id="KW-1185">Reference proteome</keyword>
<name>A0ACC7NIJ3_9BURK</name>
<reference evidence="1 2" key="1">
    <citation type="journal article" date="2024" name="Chem. Sci.">
        <title>Discovery of megapolipeptins by genome mining of a Burkholderiales bacteria collection.</title>
        <authorList>
            <person name="Paulo B.S."/>
            <person name="Recchia M.J.J."/>
            <person name="Lee S."/>
            <person name="Fergusson C.H."/>
            <person name="Romanowski S.B."/>
            <person name="Hernandez A."/>
            <person name="Krull N."/>
            <person name="Liu D.Y."/>
            <person name="Cavanagh H."/>
            <person name="Bos A."/>
            <person name="Gray C.A."/>
            <person name="Murphy B.T."/>
            <person name="Linington R.G."/>
            <person name="Eustaquio A.S."/>
        </authorList>
    </citation>
    <scope>NUCLEOTIDE SEQUENCE [LARGE SCALE GENOMIC DNA]</scope>
    <source>
        <strain evidence="1 2">RL18-126-BIB-B</strain>
    </source>
</reference>
<dbReference type="EMBL" id="JAQQDW010000078">
    <property type="protein sequence ID" value="MFM0107375.1"/>
    <property type="molecule type" value="Genomic_DNA"/>
</dbReference>
<evidence type="ECO:0000313" key="1">
    <source>
        <dbReference type="EMBL" id="MFM0107375.1"/>
    </source>
</evidence>
<proteinExistence type="predicted"/>
<gene>
    <name evidence="1" type="ORF">PQR01_28840</name>
</gene>
<accession>A0ACC7NIJ3</accession>